<sequence>MFLKTASKLAASTVRATVQRPCSAGAPVCPHALGPHGPPHAFESRRHAGHSHWQNVRHIKAAKDAHKMSQTDKFVRLIQAAVKVGGGPDPKLNRALANAIENARRTQVVTNAAIELAIKRASGAEKPKNLRKALYEIIMEHGVLLLVDVETPNISRFGNEIKIICKKHTCRISRGGVKEQFLEKGFVRVSGREDGAALDSDAALDVAIQHGAEDVFDIDDGEKMMCEFLSDVTDYFALSKALTTNGYVVEECGNKFVPMVPVTISEEHMGVVGRLCDELEEHSDVVAVHTNIAQRKAGQALPTKLSAHHDFLLSTCLLSRSAEMERGFVGAACPTFVKLQQHLSGGDGQAEI</sequence>
<dbReference type="EMBL" id="JABSTQ010011468">
    <property type="protein sequence ID" value="KAG0411013.1"/>
    <property type="molecule type" value="Genomic_DNA"/>
</dbReference>
<keyword evidence="2" id="KW-1185">Reference proteome</keyword>
<name>A0AC60NV81_IXOPE</name>
<dbReference type="Proteomes" id="UP000805193">
    <property type="component" value="Unassembled WGS sequence"/>
</dbReference>
<evidence type="ECO:0000313" key="1">
    <source>
        <dbReference type="EMBL" id="KAG0411013.1"/>
    </source>
</evidence>
<reference evidence="1 2" key="1">
    <citation type="journal article" date="2020" name="Cell">
        <title>Large-Scale Comparative Analyses of Tick Genomes Elucidate Their Genetic Diversity and Vector Capacities.</title>
        <authorList>
            <consortium name="Tick Genome and Microbiome Consortium (TIGMIC)"/>
            <person name="Jia N."/>
            <person name="Wang J."/>
            <person name="Shi W."/>
            <person name="Du L."/>
            <person name="Sun Y."/>
            <person name="Zhan W."/>
            <person name="Jiang J.F."/>
            <person name="Wang Q."/>
            <person name="Zhang B."/>
            <person name="Ji P."/>
            <person name="Bell-Sakyi L."/>
            <person name="Cui X.M."/>
            <person name="Yuan T.T."/>
            <person name="Jiang B.G."/>
            <person name="Yang W.F."/>
            <person name="Lam T.T."/>
            <person name="Chang Q.C."/>
            <person name="Ding S.J."/>
            <person name="Wang X.J."/>
            <person name="Zhu J.G."/>
            <person name="Ruan X.D."/>
            <person name="Zhao L."/>
            <person name="Wei J.T."/>
            <person name="Ye R.Z."/>
            <person name="Que T.C."/>
            <person name="Du C.H."/>
            <person name="Zhou Y.H."/>
            <person name="Cheng J.X."/>
            <person name="Dai P.F."/>
            <person name="Guo W.B."/>
            <person name="Han X.H."/>
            <person name="Huang E.J."/>
            <person name="Li L.F."/>
            <person name="Wei W."/>
            <person name="Gao Y.C."/>
            <person name="Liu J.Z."/>
            <person name="Shao H.Z."/>
            <person name="Wang X."/>
            <person name="Wang C.C."/>
            <person name="Yang T.C."/>
            <person name="Huo Q.B."/>
            <person name="Li W."/>
            <person name="Chen H.Y."/>
            <person name="Chen S.E."/>
            <person name="Zhou L.G."/>
            <person name="Ni X.B."/>
            <person name="Tian J.H."/>
            <person name="Sheng Y."/>
            <person name="Liu T."/>
            <person name="Pan Y.S."/>
            <person name="Xia L.Y."/>
            <person name="Li J."/>
            <person name="Zhao F."/>
            <person name="Cao W.C."/>
        </authorList>
    </citation>
    <scope>NUCLEOTIDE SEQUENCE [LARGE SCALE GENOMIC DNA]</scope>
    <source>
        <strain evidence="1">Iper-2018</strain>
    </source>
</reference>
<organism evidence="1 2">
    <name type="scientific">Ixodes persulcatus</name>
    <name type="common">Taiga tick</name>
    <dbReference type="NCBI Taxonomy" id="34615"/>
    <lineage>
        <taxon>Eukaryota</taxon>
        <taxon>Metazoa</taxon>
        <taxon>Ecdysozoa</taxon>
        <taxon>Arthropoda</taxon>
        <taxon>Chelicerata</taxon>
        <taxon>Arachnida</taxon>
        <taxon>Acari</taxon>
        <taxon>Parasitiformes</taxon>
        <taxon>Ixodida</taxon>
        <taxon>Ixodoidea</taxon>
        <taxon>Ixodidae</taxon>
        <taxon>Ixodinae</taxon>
        <taxon>Ixodes</taxon>
    </lineage>
</organism>
<accession>A0AC60NV81</accession>
<comment type="caution">
    <text evidence="1">The sequence shown here is derived from an EMBL/GenBank/DDBJ whole genome shotgun (WGS) entry which is preliminary data.</text>
</comment>
<proteinExistence type="predicted"/>
<gene>
    <name evidence="1" type="ORF">HPB47_011885</name>
</gene>
<protein>
    <submittedName>
        <fullName evidence="1">Uncharacterized protein</fullName>
    </submittedName>
</protein>
<evidence type="ECO:0000313" key="2">
    <source>
        <dbReference type="Proteomes" id="UP000805193"/>
    </source>
</evidence>